<dbReference type="InterPro" id="IPR002938">
    <property type="entry name" value="FAD-bd"/>
</dbReference>
<protein>
    <submittedName>
        <fullName evidence="3">FAD-dependent oxidoreductase</fullName>
    </submittedName>
</protein>
<organism evidence="3 4">
    <name type="scientific">Pseudonocardia adelaidensis</name>
    <dbReference type="NCBI Taxonomy" id="648754"/>
    <lineage>
        <taxon>Bacteria</taxon>
        <taxon>Bacillati</taxon>
        <taxon>Actinomycetota</taxon>
        <taxon>Actinomycetes</taxon>
        <taxon>Pseudonocardiales</taxon>
        <taxon>Pseudonocardiaceae</taxon>
        <taxon>Pseudonocardia</taxon>
    </lineage>
</organism>
<comment type="caution">
    <text evidence="3">The sequence shown here is derived from an EMBL/GenBank/DDBJ whole genome shotgun (WGS) entry which is preliminary data.</text>
</comment>
<dbReference type="PRINTS" id="PR00420">
    <property type="entry name" value="RNGMNOXGNASE"/>
</dbReference>
<name>A0ABP9PA94_9PSEU</name>
<proteinExistence type="predicted"/>
<dbReference type="EMBL" id="BAABJO010000068">
    <property type="protein sequence ID" value="GAA5143099.1"/>
    <property type="molecule type" value="Genomic_DNA"/>
</dbReference>
<dbReference type="InterPro" id="IPR036188">
    <property type="entry name" value="FAD/NAD-bd_sf"/>
</dbReference>
<evidence type="ECO:0000313" key="3">
    <source>
        <dbReference type="EMBL" id="GAA5143099.1"/>
    </source>
</evidence>
<evidence type="ECO:0000256" key="1">
    <source>
        <dbReference type="ARBA" id="ARBA00023002"/>
    </source>
</evidence>
<sequence length="414" mass="45090">MSGCVVVGGGPAGIVLGLLLARCGVDVTVLEKHADFRRDFRGDTVHASTLGLLDELGLGERFATLPHRLERRAEIVVDDGRIAPRFDRLPGRHRHIAIVPQWDLLGMLVAAARESPHFRIVMSAEVDGLLREHGRVVGVRYADREGGAAHELRADLVVGCDGRHSRVREELGMAPRALAAPFDCRYVRVPKRDGDPDGSLVRFSARGGVVMVDRSTYWQVAVLVGKGDPDEVGVVRRSVRDLAPVLADRVDAVPAAGVARLEVRQDRLRRWWEPGALCIGDAAHAMTPVAGVGVNLAVQDAVAAARILVPPLLAGPVADRHLAAVQRRRIAPTVLTQALQRETQRRAIVTPRQGPGEVRAPLRVPRPLRVLRHVPGFLDLFGRVVALGLQPEHLTGPLTAARRDARNQGRRPER</sequence>
<accession>A0ABP9PA94</accession>
<dbReference type="Gene3D" id="3.50.50.60">
    <property type="entry name" value="FAD/NAD(P)-binding domain"/>
    <property type="match status" value="2"/>
</dbReference>
<dbReference type="SUPFAM" id="SSF51905">
    <property type="entry name" value="FAD/NAD(P)-binding domain"/>
    <property type="match status" value="1"/>
</dbReference>
<keyword evidence="4" id="KW-1185">Reference proteome</keyword>
<dbReference type="Pfam" id="PF01494">
    <property type="entry name" value="FAD_binding_3"/>
    <property type="match status" value="1"/>
</dbReference>
<dbReference type="PANTHER" id="PTHR43476:SF5">
    <property type="entry name" value="FAD-DEPENDENT MONOOXYGENASE"/>
    <property type="match status" value="1"/>
</dbReference>
<gene>
    <name evidence="3" type="ORF">GCM10023320_84030</name>
</gene>
<keyword evidence="1" id="KW-0560">Oxidoreductase</keyword>
<evidence type="ECO:0000259" key="2">
    <source>
        <dbReference type="Pfam" id="PF01494"/>
    </source>
</evidence>
<feature type="domain" description="FAD-binding" evidence="2">
    <location>
        <begin position="5"/>
        <end position="326"/>
    </location>
</feature>
<evidence type="ECO:0000313" key="4">
    <source>
        <dbReference type="Proteomes" id="UP001500804"/>
    </source>
</evidence>
<dbReference type="InterPro" id="IPR050631">
    <property type="entry name" value="PheA/TfdB_FAD_monoxygenase"/>
</dbReference>
<reference evidence="4" key="1">
    <citation type="journal article" date="2019" name="Int. J. Syst. Evol. Microbiol.">
        <title>The Global Catalogue of Microorganisms (GCM) 10K type strain sequencing project: providing services to taxonomists for standard genome sequencing and annotation.</title>
        <authorList>
            <consortium name="The Broad Institute Genomics Platform"/>
            <consortium name="The Broad Institute Genome Sequencing Center for Infectious Disease"/>
            <person name="Wu L."/>
            <person name="Ma J."/>
        </authorList>
    </citation>
    <scope>NUCLEOTIDE SEQUENCE [LARGE SCALE GENOMIC DNA]</scope>
    <source>
        <strain evidence="4">JCM 18302</strain>
    </source>
</reference>
<dbReference type="RefSeq" id="WP_345613614.1">
    <property type="nucleotide sequence ID" value="NZ_BAABJO010000068.1"/>
</dbReference>
<dbReference type="PANTHER" id="PTHR43476">
    <property type="entry name" value="3-(3-HYDROXY-PHENYL)PROPIONATE/3-HYDROXYCINNAMIC ACID HYDROXYLASE"/>
    <property type="match status" value="1"/>
</dbReference>
<dbReference type="Proteomes" id="UP001500804">
    <property type="component" value="Unassembled WGS sequence"/>
</dbReference>